<dbReference type="InterPro" id="IPR046521">
    <property type="entry name" value="DUF6698"/>
</dbReference>
<gene>
    <name evidence="2" type="ORF">B0H16DRAFT_1466145</name>
</gene>
<comment type="caution">
    <text evidence="2">The sequence shown here is derived from an EMBL/GenBank/DDBJ whole genome shotgun (WGS) entry which is preliminary data.</text>
</comment>
<dbReference type="AlphaFoldDB" id="A0AAD7MY10"/>
<dbReference type="Pfam" id="PF20414">
    <property type="entry name" value="DUF6698"/>
    <property type="match status" value="1"/>
</dbReference>
<evidence type="ECO:0000313" key="2">
    <source>
        <dbReference type="EMBL" id="KAJ7737503.1"/>
    </source>
</evidence>
<dbReference type="Proteomes" id="UP001215598">
    <property type="component" value="Unassembled WGS sequence"/>
</dbReference>
<evidence type="ECO:0000256" key="1">
    <source>
        <dbReference type="SAM" id="MobiDB-lite"/>
    </source>
</evidence>
<dbReference type="EMBL" id="JARKIB010000116">
    <property type="protein sequence ID" value="KAJ7737503.1"/>
    <property type="molecule type" value="Genomic_DNA"/>
</dbReference>
<feature type="region of interest" description="Disordered" evidence="1">
    <location>
        <begin position="180"/>
        <end position="229"/>
    </location>
</feature>
<reference evidence="2" key="1">
    <citation type="submission" date="2023-03" db="EMBL/GenBank/DDBJ databases">
        <title>Massive genome expansion in bonnet fungi (Mycena s.s.) driven by repeated elements and novel gene families across ecological guilds.</title>
        <authorList>
            <consortium name="Lawrence Berkeley National Laboratory"/>
            <person name="Harder C.B."/>
            <person name="Miyauchi S."/>
            <person name="Viragh M."/>
            <person name="Kuo A."/>
            <person name="Thoen E."/>
            <person name="Andreopoulos B."/>
            <person name="Lu D."/>
            <person name="Skrede I."/>
            <person name="Drula E."/>
            <person name="Henrissat B."/>
            <person name="Morin E."/>
            <person name="Kohler A."/>
            <person name="Barry K."/>
            <person name="LaButti K."/>
            <person name="Morin E."/>
            <person name="Salamov A."/>
            <person name="Lipzen A."/>
            <person name="Mereny Z."/>
            <person name="Hegedus B."/>
            <person name="Baldrian P."/>
            <person name="Stursova M."/>
            <person name="Weitz H."/>
            <person name="Taylor A."/>
            <person name="Grigoriev I.V."/>
            <person name="Nagy L.G."/>
            <person name="Martin F."/>
            <person name="Kauserud H."/>
        </authorList>
    </citation>
    <scope>NUCLEOTIDE SEQUENCE</scope>
    <source>
        <strain evidence="2">CBHHK182m</strain>
    </source>
</reference>
<keyword evidence="3" id="KW-1185">Reference proteome</keyword>
<proteinExistence type="predicted"/>
<evidence type="ECO:0000313" key="3">
    <source>
        <dbReference type="Proteomes" id="UP001215598"/>
    </source>
</evidence>
<protein>
    <submittedName>
        <fullName evidence="2">Uncharacterized protein</fullName>
    </submittedName>
</protein>
<name>A0AAD7MY10_9AGAR</name>
<accession>A0AAD7MY10</accession>
<sequence length="229" mass="24118">MTANLATSARVASSNIHSGGGRAATVVRGVSVGAAPTIKGRHLAAGAALSPCPKHVYQGPTSALEKPGFSRGKAGNAALNGVTALSARDIAYIACQTRFAISSQESWTGTDDDFSYQDFYWRVVDLLAGEDGQPILDRFNFTSDVFGTSAAKKSTAPAATDVVDEFEVLQRQRAAKRARLAESAAVPHSPTFGDGPGVALKVESEVPASKSEVQSEKVRYQRGRAGYQR</sequence>
<organism evidence="2 3">
    <name type="scientific">Mycena metata</name>
    <dbReference type="NCBI Taxonomy" id="1033252"/>
    <lineage>
        <taxon>Eukaryota</taxon>
        <taxon>Fungi</taxon>
        <taxon>Dikarya</taxon>
        <taxon>Basidiomycota</taxon>
        <taxon>Agaricomycotina</taxon>
        <taxon>Agaricomycetes</taxon>
        <taxon>Agaricomycetidae</taxon>
        <taxon>Agaricales</taxon>
        <taxon>Marasmiineae</taxon>
        <taxon>Mycenaceae</taxon>
        <taxon>Mycena</taxon>
    </lineage>
</organism>